<dbReference type="PANTHER" id="PTHR37984">
    <property type="entry name" value="PROTEIN CBG26694"/>
    <property type="match status" value="1"/>
</dbReference>
<dbReference type="InterPro" id="IPR043128">
    <property type="entry name" value="Rev_trsase/Diguanyl_cyclase"/>
</dbReference>
<dbReference type="CDD" id="cd09274">
    <property type="entry name" value="RNase_HI_RT_Ty3"/>
    <property type="match status" value="1"/>
</dbReference>
<protein>
    <recommendedName>
        <fullName evidence="1">RNA-directed DNA polymerase</fullName>
        <ecNumber evidence="1">2.7.7.49</ecNumber>
    </recommendedName>
</protein>
<evidence type="ECO:0000256" key="1">
    <source>
        <dbReference type="ARBA" id="ARBA00012493"/>
    </source>
</evidence>
<dbReference type="GO" id="GO:0003964">
    <property type="term" value="F:RNA-directed DNA polymerase activity"/>
    <property type="evidence" value="ECO:0007669"/>
    <property type="project" value="UniProtKB-KW"/>
</dbReference>
<dbReference type="GO" id="GO:0003676">
    <property type="term" value="F:nucleic acid binding"/>
    <property type="evidence" value="ECO:0007669"/>
    <property type="project" value="InterPro"/>
</dbReference>
<dbReference type="Gene3D" id="3.30.70.270">
    <property type="match status" value="1"/>
</dbReference>
<dbReference type="FunFam" id="3.10.20.370:FF:000001">
    <property type="entry name" value="Retrovirus-related Pol polyprotein from transposon 17.6-like protein"/>
    <property type="match status" value="1"/>
</dbReference>
<dbReference type="Pfam" id="PF17921">
    <property type="entry name" value="Integrase_H2C2"/>
    <property type="match status" value="1"/>
</dbReference>
<sequence length="441" mass="50494">MSEVSGVRTCVNSVEVELTRLNRLEVQISELTSAVQQVQSNYKRFRNASPHRRYRTRFSSRNRSFCWYHSKFGKQVQKCVPPCDFPENKDLEQVFQRLNEKGLVLNIEKCIFGADELPFLGCEVSNDGISPSKEKVEALVNYPQPQDSEAAVQVFQTCKNSIAQAALLAHRNSEAKLSLVIDASNTGIAGTLQQTYLKNTQPLAFFSRKLTPAESRYSTYDRELFAVYSSVKHFRHFLEFRDFIIYTDHEPLTFAFQQTGDKTSPRQQRHLEFISQFSTDIGYISEPHGTPLHCDVSAGNIRPYVPKAFRTTIFNVIRSLAHSGAKATANAVKQRFIWTSLKKDCTEFCKRCIPCQKSKVSRHVKSSKGDFSLPSARFSHIHLDVVDPLPPSKGYRYCLKAVDRFTHWPDVFAMIDQQANTNADFLLWLDFALWSPRSRNY</sequence>
<dbReference type="Proteomes" id="UP000499080">
    <property type="component" value="Unassembled WGS sequence"/>
</dbReference>
<comment type="caution">
    <text evidence="11">The sequence shown here is derived from an EMBL/GenBank/DDBJ whole genome shotgun (WGS) entry which is preliminary data.</text>
</comment>
<dbReference type="Gene3D" id="1.10.340.70">
    <property type="match status" value="1"/>
</dbReference>
<dbReference type="SUPFAM" id="SSF56672">
    <property type="entry name" value="DNA/RNA polymerases"/>
    <property type="match status" value="1"/>
</dbReference>
<dbReference type="PANTHER" id="PTHR37984:SF5">
    <property type="entry name" value="PROTEIN NYNRIN-LIKE"/>
    <property type="match status" value="1"/>
</dbReference>
<evidence type="ECO:0000313" key="11">
    <source>
        <dbReference type="EMBL" id="GBN28886.1"/>
    </source>
</evidence>
<dbReference type="Pfam" id="PF17917">
    <property type="entry name" value="RT_RNaseH"/>
    <property type="match status" value="1"/>
</dbReference>
<feature type="domain" description="Integrase zinc-binding" evidence="10">
    <location>
        <begin position="305"/>
        <end position="360"/>
    </location>
</feature>
<name>A0A4Y2MTE2_ARAVE</name>
<dbReference type="InterPro" id="IPR041588">
    <property type="entry name" value="Integrase_H2C2"/>
</dbReference>
<dbReference type="SUPFAM" id="SSF53098">
    <property type="entry name" value="Ribonuclease H-like"/>
    <property type="match status" value="1"/>
</dbReference>
<evidence type="ECO:0000313" key="12">
    <source>
        <dbReference type="Proteomes" id="UP000499080"/>
    </source>
</evidence>
<dbReference type="InterPro" id="IPR041373">
    <property type="entry name" value="RT_RNaseH"/>
</dbReference>
<keyword evidence="4" id="KW-0540">Nuclease</keyword>
<evidence type="ECO:0000256" key="2">
    <source>
        <dbReference type="ARBA" id="ARBA00022679"/>
    </source>
</evidence>
<keyword evidence="3" id="KW-0548">Nucleotidyltransferase</keyword>
<dbReference type="EMBL" id="BGPR01007704">
    <property type="protein sequence ID" value="GBN28886.1"/>
    <property type="molecule type" value="Genomic_DNA"/>
</dbReference>
<keyword evidence="2" id="KW-0808">Transferase</keyword>
<keyword evidence="7" id="KW-0695">RNA-directed DNA polymerase</keyword>
<organism evidence="11 12">
    <name type="scientific">Araneus ventricosus</name>
    <name type="common">Orbweaver spider</name>
    <name type="synonym">Epeira ventricosa</name>
    <dbReference type="NCBI Taxonomy" id="182803"/>
    <lineage>
        <taxon>Eukaryota</taxon>
        <taxon>Metazoa</taxon>
        <taxon>Ecdysozoa</taxon>
        <taxon>Arthropoda</taxon>
        <taxon>Chelicerata</taxon>
        <taxon>Arachnida</taxon>
        <taxon>Araneae</taxon>
        <taxon>Araneomorphae</taxon>
        <taxon>Entelegynae</taxon>
        <taxon>Araneoidea</taxon>
        <taxon>Araneidae</taxon>
        <taxon>Araneus</taxon>
    </lineage>
</organism>
<keyword evidence="5" id="KW-0255">Endonuclease</keyword>
<dbReference type="Gene3D" id="3.10.20.370">
    <property type="match status" value="1"/>
</dbReference>
<keyword evidence="8" id="KW-0175">Coiled coil</keyword>
<keyword evidence="12" id="KW-1185">Reference proteome</keyword>
<reference evidence="11 12" key="1">
    <citation type="journal article" date="2019" name="Sci. Rep.">
        <title>Orb-weaving spider Araneus ventricosus genome elucidates the spidroin gene catalogue.</title>
        <authorList>
            <person name="Kono N."/>
            <person name="Nakamura H."/>
            <person name="Ohtoshi R."/>
            <person name="Moran D.A.P."/>
            <person name="Shinohara A."/>
            <person name="Yoshida Y."/>
            <person name="Fujiwara M."/>
            <person name="Mori M."/>
            <person name="Tomita M."/>
            <person name="Arakawa K."/>
        </authorList>
    </citation>
    <scope>NUCLEOTIDE SEQUENCE [LARGE SCALE GENOMIC DNA]</scope>
</reference>
<feature type="domain" description="Reverse transcriptase RNase H-like" evidence="9">
    <location>
        <begin position="174"/>
        <end position="277"/>
    </location>
</feature>
<dbReference type="OrthoDB" id="8065209at2759"/>
<dbReference type="GO" id="GO:0042575">
    <property type="term" value="C:DNA polymerase complex"/>
    <property type="evidence" value="ECO:0007669"/>
    <property type="project" value="UniProtKB-ARBA"/>
</dbReference>
<evidence type="ECO:0000256" key="5">
    <source>
        <dbReference type="ARBA" id="ARBA00022759"/>
    </source>
</evidence>
<feature type="coiled-coil region" evidence="8">
    <location>
        <begin position="21"/>
        <end position="48"/>
    </location>
</feature>
<dbReference type="InterPro" id="IPR050951">
    <property type="entry name" value="Retrovirus_Pol_polyprotein"/>
</dbReference>
<dbReference type="GO" id="GO:0016787">
    <property type="term" value="F:hydrolase activity"/>
    <property type="evidence" value="ECO:0007669"/>
    <property type="project" value="UniProtKB-KW"/>
</dbReference>
<evidence type="ECO:0000256" key="8">
    <source>
        <dbReference type="SAM" id="Coils"/>
    </source>
</evidence>
<evidence type="ECO:0000256" key="3">
    <source>
        <dbReference type="ARBA" id="ARBA00022695"/>
    </source>
</evidence>
<evidence type="ECO:0000256" key="6">
    <source>
        <dbReference type="ARBA" id="ARBA00022801"/>
    </source>
</evidence>
<dbReference type="AlphaFoldDB" id="A0A4Y2MTE2"/>
<dbReference type="InterPro" id="IPR012337">
    <property type="entry name" value="RNaseH-like_sf"/>
</dbReference>
<dbReference type="InterPro" id="IPR036397">
    <property type="entry name" value="RNaseH_sf"/>
</dbReference>
<dbReference type="EC" id="2.7.7.49" evidence="1"/>
<accession>A0A4Y2MTE2</accession>
<proteinExistence type="predicted"/>
<dbReference type="Gene3D" id="3.30.420.10">
    <property type="entry name" value="Ribonuclease H-like superfamily/Ribonuclease H"/>
    <property type="match status" value="1"/>
</dbReference>
<evidence type="ECO:0000256" key="4">
    <source>
        <dbReference type="ARBA" id="ARBA00022722"/>
    </source>
</evidence>
<evidence type="ECO:0000259" key="9">
    <source>
        <dbReference type="Pfam" id="PF17917"/>
    </source>
</evidence>
<evidence type="ECO:0000259" key="10">
    <source>
        <dbReference type="Pfam" id="PF17921"/>
    </source>
</evidence>
<dbReference type="InterPro" id="IPR043502">
    <property type="entry name" value="DNA/RNA_pol_sf"/>
</dbReference>
<gene>
    <name evidence="11" type="ORF">AVEN_174991_1</name>
</gene>
<evidence type="ECO:0000256" key="7">
    <source>
        <dbReference type="ARBA" id="ARBA00022918"/>
    </source>
</evidence>
<dbReference type="GO" id="GO:0004519">
    <property type="term" value="F:endonuclease activity"/>
    <property type="evidence" value="ECO:0007669"/>
    <property type="project" value="UniProtKB-KW"/>
</dbReference>
<keyword evidence="6" id="KW-0378">Hydrolase</keyword>